<evidence type="ECO:0000313" key="12">
    <source>
        <dbReference type="Proteomes" id="UP001597511"/>
    </source>
</evidence>
<feature type="binding site" evidence="8">
    <location>
        <position position="15"/>
    </location>
    <ligand>
        <name>ADP-alpha-D-glucose</name>
        <dbReference type="ChEBI" id="CHEBI:57498"/>
    </ligand>
</feature>
<name>A0ABW6AB12_9BACT</name>
<dbReference type="HAMAP" id="MF_00484">
    <property type="entry name" value="Glycogen_synth"/>
    <property type="match status" value="1"/>
</dbReference>
<dbReference type="EC" id="2.4.1.21" evidence="8"/>
<comment type="pathway">
    <text evidence="3 8">Glycan biosynthesis; glycogen biosynthesis.</text>
</comment>
<keyword evidence="5 8" id="KW-0328">Glycosyltransferase</keyword>
<feature type="domain" description="Starch synthase catalytic" evidence="10">
    <location>
        <begin position="3"/>
        <end position="231"/>
    </location>
</feature>
<comment type="catalytic activity">
    <reaction evidence="1 8">
        <text>[(1-&gt;4)-alpha-D-glucosyl](n) + ADP-alpha-D-glucose = [(1-&gt;4)-alpha-D-glucosyl](n+1) + ADP + H(+)</text>
        <dbReference type="Rhea" id="RHEA:18189"/>
        <dbReference type="Rhea" id="RHEA-COMP:9584"/>
        <dbReference type="Rhea" id="RHEA-COMP:9587"/>
        <dbReference type="ChEBI" id="CHEBI:15378"/>
        <dbReference type="ChEBI" id="CHEBI:15444"/>
        <dbReference type="ChEBI" id="CHEBI:57498"/>
        <dbReference type="ChEBI" id="CHEBI:456216"/>
        <dbReference type="EC" id="2.4.1.21"/>
    </reaction>
</comment>
<evidence type="ECO:0000256" key="5">
    <source>
        <dbReference type="ARBA" id="ARBA00022676"/>
    </source>
</evidence>
<dbReference type="InterPro" id="IPR011835">
    <property type="entry name" value="GS/SS"/>
</dbReference>
<comment type="caution">
    <text evidence="11">The sequence shown here is derived from an EMBL/GenBank/DDBJ whole genome shotgun (WGS) entry which is preliminary data.</text>
</comment>
<evidence type="ECO:0000313" key="11">
    <source>
        <dbReference type="EMBL" id="MFD2921685.1"/>
    </source>
</evidence>
<evidence type="ECO:0000256" key="2">
    <source>
        <dbReference type="ARBA" id="ARBA00002764"/>
    </source>
</evidence>
<keyword evidence="12" id="KW-1185">Reference proteome</keyword>
<comment type="function">
    <text evidence="2 8">Synthesizes alpha-1,4-glucan chains using ADP-glucose.</text>
</comment>
<evidence type="ECO:0000256" key="1">
    <source>
        <dbReference type="ARBA" id="ARBA00001478"/>
    </source>
</evidence>
<dbReference type="Proteomes" id="UP001597511">
    <property type="component" value="Unassembled WGS sequence"/>
</dbReference>
<dbReference type="InterPro" id="IPR013534">
    <property type="entry name" value="Starch_synth_cat_dom"/>
</dbReference>
<keyword evidence="6 8" id="KW-0808">Transferase</keyword>
<organism evidence="11 12">
    <name type="scientific">Terrimonas rubra</name>
    <dbReference type="NCBI Taxonomy" id="1035890"/>
    <lineage>
        <taxon>Bacteria</taxon>
        <taxon>Pseudomonadati</taxon>
        <taxon>Bacteroidota</taxon>
        <taxon>Chitinophagia</taxon>
        <taxon>Chitinophagales</taxon>
        <taxon>Chitinophagaceae</taxon>
        <taxon>Terrimonas</taxon>
    </lineage>
</organism>
<accession>A0ABW6AB12</accession>
<sequence>MEILHVAAECYPMAKAGGLGDVVGALPKYQNELGHVAKVVMPMYRTKFLYANQWELVHEGGQQLGSHWFHYSVIREKTNKLGFDLYLVDINGLLDREKIYGYDDDTERFLAFQIAVCDWVNRWQHVPDVIHCHDHHTGLIPFMCKYSYAFRNKLAPVKTVFTVHNGQYQGWISWDKYYYIPAYDSWNWGLLDWDNTINPMAAAVKCADKVTTVSHSYMDELKVSANGLQNLFEYEKGKSLGILNGIDTEVWDPQTDNFLAKNYSQELVQKGKQKNKMEICNQFGLDPDKPLITFIGRLVGEKAADLLPEAISQSIYQHHGRANFLVLGSGETHLEEQLDQMKNQFKGYFNSYIGYSEPLSHLIYAGADFLLMPSRVEPCGLNQMYALRYGTVPMVRSVGGLKDTIKDFGDWQGYGIRMDQSSVGDIIYSVGRAIDLYTNKPDLYEWMRGYMMTIDHSWDASAQQYIDVYQSIHK</sequence>
<dbReference type="Pfam" id="PF08323">
    <property type="entry name" value="Glyco_transf_5"/>
    <property type="match status" value="1"/>
</dbReference>
<dbReference type="NCBIfam" id="TIGR02095">
    <property type="entry name" value="glgA"/>
    <property type="match status" value="1"/>
</dbReference>
<dbReference type="RefSeq" id="WP_386102477.1">
    <property type="nucleotide sequence ID" value="NZ_JBHUOZ010000003.1"/>
</dbReference>
<keyword evidence="7 8" id="KW-0320">Glycogen biosynthesis</keyword>
<dbReference type="GO" id="GO:0009011">
    <property type="term" value="F:alpha-1,4-glucan glucosyltransferase (ADP-glucose donor) activity"/>
    <property type="evidence" value="ECO:0007669"/>
    <property type="project" value="UniProtKB-EC"/>
</dbReference>
<dbReference type="Pfam" id="PF00534">
    <property type="entry name" value="Glycos_transf_1"/>
    <property type="match status" value="1"/>
</dbReference>
<evidence type="ECO:0000256" key="4">
    <source>
        <dbReference type="ARBA" id="ARBA00010281"/>
    </source>
</evidence>
<evidence type="ECO:0000256" key="7">
    <source>
        <dbReference type="ARBA" id="ARBA00023056"/>
    </source>
</evidence>
<evidence type="ECO:0000259" key="9">
    <source>
        <dbReference type="Pfam" id="PF00534"/>
    </source>
</evidence>
<dbReference type="InterPro" id="IPR001296">
    <property type="entry name" value="Glyco_trans_1"/>
</dbReference>
<dbReference type="PANTHER" id="PTHR45825">
    <property type="entry name" value="GRANULE-BOUND STARCH SYNTHASE 1, CHLOROPLASTIC/AMYLOPLASTIC"/>
    <property type="match status" value="1"/>
</dbReference>
<dbReference type="CDD" id="cd03791">
    <property type="entry name" value="GT5_Glycogen_synthase_DULL1-like"/>
    <property type="match status" value="1"/>
</dbReference>
<evidence type="ECO:0000256" key="6">
    <source>
        <dbReference type="ARBA" id="ARBA00022679"/>
    </source>
</evidence>
<dbReference type="Gene3D" id="3.40.50.2000">
    <property type="entry name" value="Glycogen Phosphorylase B"/>
    <property type="match status" value="2"/>
</dbReference>
<dbReference type="PANTHER" id="PTHR45825:SF11">
    <property type="entry name" value="ALPHA AMYLASE DOMAIN-CONTAINING PROTEIN"/>
    <property type="match status" value="1"/>
</dbReference>
<dbReference type="EMBL" id="JBHUOZ010000003">
    <property type="protein sequence ID" value="MFD2921685.1"/>
    <property type="molecule type" value="Genomic_DNA"/>
</dbReference>
<evidence type="ECO:0000256" key="3">
    <source>
        <dbReference type="ARBA" id="ARBA00004964"/>
    </source>
</evidence>
<dbReference type="SUPFAM" id="SSF53756">
    <property type="entry name" value="UDP-Glycosyltransferase/glycogen phosphorylase"/>
    <property type="match status" value="1"/>
</dbReference>
<feature type="domain" description="Glycosyl transferase family 1" evidence="9">
    <location>
        <begin position="279"/>
        <end position="413"/>
    </location>
</feature>
<comment type="similarity">
    <text evidence="4 8">Belongs to the glycosyltransferase 1 family. Bacterial/plant glycogen synthase subfamily.</text>
</comment>
<gene>
    <name evidence="8" type="primary">glgA</name>
    <name evidence="11" type="ORF">ACFS6H_18340</name>
</gene>
<protein>
    <recommendedName>
        <fullName evidence="8">Glycogen synthase</fullName>
        <ecNumber evidence="8">2.4.1.21</ecNumber>
    </recommendedName>
    <alternativeName>
        <fullName evidence="8">Starch [bacterial glycogen] synthase</fullName>
    </alternativeName>
</protein>
<proteinExistence type="inferred from homology"/>
<evidence type="ECO:0000259" key="10">
    <source>
        <dbReference type="Pfam" id="PF08323"/>
    </source>
</evidence>
<evidence type="ECO:0000256" key="8">
    <source>
        <dbReference type="HAMAP-Rule" id="MF_00484"/>
    </source>
</evidence>
<reference evidence="12" key="1">
    <citation type="journal article" date="2019" name="Int. J. Syst. Evol. Microbiol.">
        <title>The Global Catalogue of Microorganisms (GCM) 10K type strain sequencing project: providing services to taxonomists for standard genome sequencing and annotation.</title>
        <authorList>
            <consortium name="The Broad Institute Genomics Platform"/>
            <consortium name="The Broad Institute Genome Sequencing Center for Infectious Disease"/>
            <person name="Wu L."/>
            <person name="Ma J."/>
        </authorList>
    </citation>
    <scope>NUCLEOTIDE SEQUENCE [LARGE SCALE GENOMIC DNA]</scope>
    <source>
        <strain evidence="12">KCTC 23299</strain>
    </source>
</reference>